<proteinExistence type="inferred from homology"/>
<dbReference type="PANTHER" id="PTHR30026">
    <property type="entry name" value="OUTER MEMBRANE PROTEIN TOLC"/>
    <property type="match status" value="1"/>
</dbReference>
<evidence type="ECO:0000256" key="7">
    <source>
        <dbReference type="ARBA" id="ARBA00023237"/>
    </source>
</evidence>
<dbReference type="AlphaFoldDB" id="A0A1I4ZU59"/>
<reference evidence="11" key="1">
    <citation type="submission" date="2016-10" db="EMBL/GenBank/DDBJ databases">
        <authorList>
            <person name="Varghese N."/>
            <person name="Submissions S."/>
        </authorList>
    </citation>
    <scope>NUCLEOTIDE SEQUENCE [LARGE SCALE GENOMIC DNA]</scope>
    <source>
        <strain evidence="11">DSM 23925</strain>
    </source>
</reference>
<dbReference type="OrthoDB" id="9811587at2"/>
<evidence type="ECO:0000313" key="11">
    <source>
        <dbReference type="Proteomes" id="UP000198705"/>
    </source>
</evidence>
<keyword evidence="3" id="KW-0813">Transport</keyword>
<accession>A0A1I4ZU59</accession>
<keyword evidence="4" id="KW-1134">Transmembrane beta strand</keyword>
<dbReference type="EMBL" id="FOVN01000001">
    <property type="protein sequence ID" value="SFN53540.1"/>
    <property type="molecule type" value="Genomic_DNA"/>
</dbReference>
<keyword evidence="7" id="KW-0998">Cell outer membrane</keyword>
<comment type="subcellular location">
    <subcellularLocation>
        <location evidence="1">Cell outer membrane</location>
    </subcellularLocation>
</comment>
<feature type="coiled-coil region" evidence="8">
    <location>
        <begin position="117"/>
        <end position="176"/>
    </location>
</feature>
<dbReference type="GO" id="GO:0009279">
    <property type="term" value="C:cell outer membrane"/>
    <property type="evidence" value="ECO:0007669"/>
    <property type="project" value="UniProtKB-SubCell"/>
</dbReference>
<dbReference type="SUPFAM" id="SSF56954">
    <property type="entry name" value="Outer membrane efflux proteins (OEP)"/>
    <property type="match status" value="1"/>
</dbReference>
<feature type="chain" id="PRO_5011618865" evidence="9">
    <location>
        <begin position="24"/>
        <end position="444"/>
    </location>
</feature>
<evidence type="ECO:0000256" key="2">
    <source>
        <dbReference type="ARBA" id="ARBA00007613"/>
    </source>
</evidence>
<dbReference type="GO" id="GO:0015288">
    <property type="term" value="F:porin activity"/>
    <property type="evidence" value="ECO:0007669"/>
    <property type="project" value="TreeGrafter"/>
</dbReference>
<feature type="signal peptide" evidence="9">
    <location>
        <begin position="1"/>
        <end position="23"/>
    </location>
</feature>
<organism evidence="10 11">
    <name type="scientific">Bizionia echini</name>
    <dbReference type="NCBI Taxonomy" id="649333"/>
    <lineage>
        <taxon>Bacteria</taxon>
        <taxon>Pseudomonadati</taxon>
        <taxon>Bacteroidota</taxon>
        <taxon>Flavobacteriia</taxon>
        <taxon>Flavobacteriales</taxon>
        <taxon>Flavobacteriaceae</taxon>
        <taxon>Bizionia</taxon>
    </lineage>
</organism>
<dbReference type="STRING" id="649333.SAMN04487989_1011067"/>
<evidence type="ECO:0000256" key="3">
    <source>
        <dbReference type="ARBA" id="ARBA00022448"/>
    </source>
</evidence>
<evidence type="ECO:0000256" key="6">
    <source>
        <dbReference type="ARBA" id="ARBA00023136"/>
    </source>
</evidence>
<gene>
    <name evidence="10" type="ORF">SAMN04487989_1011067</name>
</gene>
<dbReference type="Proteomes" id="UP000198705">
    <property type="component" value="Unassembled WGS sequence"/>
</dbReference>
<comment type="similarity">
    <text evidence="2">Belongs to the outer membrane factor (OMF) (TC 1.B.17) family.</text>
</comment>
<keyword evidence="11" id="KW-1185">Reference proteome</keyword>
<evidence type="ECO:0000256" key="1">
    <source>
        <dbReference type="ARBA" id="ARBA00004442"/>
    </source>
</evidence>
<protein>
    <submittedName>
        <fullName evidence="10">Outer membrane protein</fullName>
    </submittedName>
</protein>
<dbReference type="InterPro" id="IPR003423">
    <property type="entry name" value="OMP_efflux"/>
</dbReference>
<evidence type="ECO:0000313" key="10">
    <source>
        <dbReference type="EMBL" id="SFN53540.1"/>
    </source>
</evidence>
<dbReference type="Pfam" id="PF02321">
    <property type="entry name" value="OEP"/>
    <property type="match status" value="2"/>
</dbReference>
<keyword evidence="8" id="KW-0175">Coiled coil</keyword>
<keyword evidence="9" id="KW-0732">Signal</keyword>
<dbReference type="RefSeq" id="WP_092206568.1">
    <property type="nucleotide sequence ID" value="NZ_FOVN01000001.1"/>
</dbReference>
<evidence type="ECO:0000256" key="5">
    <source>
        <dbReference type="ARBA" id="ARBA00022692"/>
    </source>
</evidence>
<sequence length="444" mass="49435">MMTINKLRTLTVIILGLSGGVFAQQKTWTLQECVDYALENNITVQKGSNTLLINEEDITAAKGSLLPSLGASARQGLSLGNQELFPGQFVDRTANSTNIGINVNQTIFNGFRNTNLHKQAQLTLDRNQLELNRIKDDISLNVVNAYLNILFNKENLETAQAQLEFSTKQLEQVKALVDAGVQAQANTYDAEATVSSDEQNLTVAENNYNLAILSLSQLLQLPYEGFNVEIIEVDSPSAALMYEDIGPILEYAYNNRYEIKVAEKNIEGAELNTEISKGGYLPNVSFSYGFGSNVFYTNLQDDEATFMNQLNDNKAHSFSLNIGIPIFSQFQNKTAVAKAKIQKENSKLDLEQAKLDLESNIQRAFTDAQAALKAYEASKKSVAAQKLSFENAQERYTLGSMNTFDLEQSRIQLINAQSRLINAKYDFVFKTKVLDFYLGKPITQ</sequence>
<dbReference type="Gene3D" id="1.20.1600.10">
    <property type="entry name" value="Outer membrane efflux proteins (OEP)"/>
    <property type="match status" value="1"/>
</dbReference>
<keyword evidence="6" id="KW-0472">Membrane</keyword>
<evidence type="ECO:0000256" key="8">
    <source>
        <dbReference type="SAM" id="Coils"/>
    </source>
</evidence>
<dbReference type="GO" id="GO:0015562">
    <property type="term" value="F:efflux transmembrane transporter activity"/>
    <property type="evidence" value="ECO:0007669"/>
    <property type="project" value="InterPro"/>
</dbReference>
<dbReference type="GO" id="GO:1990281">
    <property type="term" value="C:efflux pump complex"/>
    <property type="evidence" value="ECO:0007669"/>
    <property type="project" value="TreeGrafter"/>
</dbReference>
<evidence type="ECO:0000256" key="9">
    <source>
        <dbReference type="SAM" id="SignalP"/>
    </source>
</evidence>
<keyword evidence="5" id="KW-0812">Transmembrane</keyword>
<dbReference type="InterPro" id="IPR051906">
    <property type="entry name" value="TolC-like"/>
</dbReference>
<name>A0A1I4ZU59_9FLAO</name>
<dbReference type="PANTHER" id="PTHR30026:SF20">
    <property type="entry name" value="OUTER MEMBRANE PROTEIN TOLC"/>
    <property type="match status" value="1"/>
</dbReference>
<evidence type="ECO:0000256" key="4">
    <source>
        <dbReference type="ARBA" id="ARBA00022452"/>
    </source>
</evidence>